<name>A0A842HQS9_9BURK</name>
<sequence>MAAVPQMPTGYVGRFAPSPSGPLHDGSLVAAMASYLDAKAHGGQWLLRIEDIDTPRVVPGADQVIMGQLQALGMHWDGEPLWQSQRLPAYQAAFETLRAQGRVFGCGCTRQQVGKSPYRGTCRNGIPLGGQVRAWRFRVEPGVVPFNDRWLGPQQQNVAHDVGDVIIRRADGLWAYQFVVVVDDAFQGVTDIVRGADLLGSTARQILLARALGVTPPRVMHVPLVLDAHGLKLSKQNHAEPFDCDNPLRTLNRAWVRLGFDSLANTTSTADFWAKATQHWRARFQHLIY</sequence>
<dbReference type="InterPro" id="IPR022380">
    <property type="entry name" value="Glu-Q_tRNA(Asp)_Synthase"/>
</dbReference>
<dbReference type="GO" id="GO:0004818">
    <property type="term" value="F:glutamate-tRNA ligase activity"/>
    <property type="evidence" value="ECO:0007669"/>
    <property type="project" value="TreeGrafter"/>
</dbReference>
<feature type="binding site" evidence="7">
    <location>
        <position position="176"/>
    </location>
    <ligand>
        <name>L-glutamate</name>
        <dbReference type="ChEBI" id="CHEBI:29985"/>
    </ligand>
</feature>
<evidence type="ECO:0000313" key="11">
    <source>
        <dbReference type="Proteomes" id="UP000545386"/>
    </source>
</evidence>
<dbReference type="GO" id="GO:0006400">
    <property type="term" value="P:tRNA modification"/>
    <property type="evidence" value="ECO:0007669"/>
    <property type="project" value="InterPro"/>
</dbReference>
<feature type="domain" description="Glutamyl/glutaminyl-tRNA synthetase class Ib catalytic" evidence="9">
    <location>
        <begin position="159"/>
        <end position="238"/>
    </location>
</feature>
<dbReference type="EC" id="6.1.1.-" evidence="7"/>
<evidence type="ECO:0000256" key="2">
    <source>
        <dbReference type="ARBA" id="ARBA00022723"/>
    </source>
</evidence>
<comment type="caution">
    <text evidence="10">The sequence shown here is derived from an EMBL/GenBank/DDBJ whole genome shotgun (WGS) entry which is preliminary data.</text>
</comment>
<keyword evidence="5 7" id="KW-0067">ATP-binding</keyword>
<protein>
    <recommendedName>
        <fullName evidence="7">Glutamyl-Q tRNA(Asp) synthetase</fullName>
        <shortName evidence="7">Glu-Q-RSs</shortName>
        <ecNumber evidence="7">6.1.1.-</ecNumber>
    </recommendedName>
</protein>
<keyword evidence="1 7" id="KW-0436">Ligase</keyword>
<reference evidence="10 11" key="1">
    <citation type="submission" date="2020-08" db="EMBL/GenBank/DDBJ databases">
        <title>Paraeoetvoesia sp. YC-7-48 draft genome sequence.</title>
        <authorList>
            <person name="Yao L."/>
        </authorList>
    </citation>
    <scope>NUCLEOTIDE SEQUENCE [LARGE SCALE GENOMIC DNA]</scope>
    <source>
        <strain evidence="11">YC-7-48</strain>
    </source>
</reference>
<comment type="cofactor">
    <cofactor evidence="7">
        <name>Zn(2+)</name>
        <dbReference type="ChEBI" id="CHEBI:29105"/>
    </cofactor>
    <text evidence="7">Binds 1 zinc ion per subunit.</text>
</comment>
<dbReference type="HAMAP" id="MF_01428">
    <property type="entry name" value="Glu_Q_tRNA_synth"/>
    <property type="match status" value="1"/>
</dbReference>
<keyword evidence="2 7" id="KW-0479">Metal-binding</keyword>
<dbReference type="PANTHER" id="PTHR43311:SF1">
    <property type="entry name" value="GLUTAMYL-Q TRNA(ASP) SYNTHETASE"/>
    <property type="match status" value="1"/>
</dbReference>
<evidence type="ECO:0000313" key="10">
    <source>
        <dbReference type="EMBL" id="MBC2769205.1"/>
    </source>
</evidence>
<keyword evidence="8" id="KW-0648">Protein biosynthesis</keyword>
<dbReference type="NCBIfam" id="NF004313">
    <property type="entry name" value="PRK05710.1-2"/>
    <property type="match status" value="1"/>
</dbReference>
<feature type="binding site" evidence="7">
    <location>
        <position position="118"/>
    </location>
    <ligand>
        <name>Zn(2+)</name>
        <dbReference type="ChEBI" id="CHEBI:29105"/>
    </ligand>
</feature>
<feature type="binding site" evidence="7">
    <location>
        <position position="235"/>
    </location>
    <ligand>
        <name>ATP</name>
        <dbReference type="ChEBI" id="CHEBI:30616"/>
    </ligand>
</feature>
<dbReference type="GO" id="GO:0008270">
    <property type="term" value="F:zinc ion binding"/>
    <property type="evidence" value="ECO:0007669"/>
    <property type="project" value="UniProtKB-UniRule"/>
</dbReference>
<feature type="binding site" evidence="7">
    <location>
        <position position="50"/>
    </location>
    <ligand>
        <name>L-glutamate</name>
        <dbReference type="ChEBI" id="CHEBI:29985"/>
    </ligand>
</feature>
<feature type="short sequence motif" description="'KMSKS' region" evidence="7">
    <location>
        <begin position="232"/>
        <end position="236"/>
    </location>
</feature>
<dbReference type="AlphaFoldDB" id="A0A842HQS9"/>
<evidence type="ECO:0000256" key="4">
    <source>
        <dbReference type="ARBA" id="ARBA00022833"/>
    </source>
</evidence>
<accession>A0A842HQS9</accession>
<evidence type="ECO:0000256" key="8">
    <source>
        <dbReference type="RuleBase" id="RU363037"/>
    </source>
</evidence>
<dbReference type="GO" id="GO:0005829">
    <property type="term" value="C:cytosol"/>
    <property type="evidence" value="ECO:0007669"/>
    <property type="project" value="TreeGrafter"/>
</dbReference>
<dbReference type="InterPro" id="IPR000924">
    <property type="entry name" value="Glu/Gln-tRNA-synth"/>
</dbReference>
<comment type="similarity">
    <text evidence="7">Belongs to the class-I aminoacyl-tRNA synthetase family. GluQ subfamily.</text>
</comment>
<evidence type="ECO:0000256" key="3">
    <source>
        <dbReference type="ARBA" id="ARBA00022741"/>
    </source>
</evidence>
<dbReference type="PRINTS" id="PR00987">
    <property type="entry name" value="TRNASYNTHGLU"/>
</dbReference>
<dbReference type="GO" id="GO:0006424">
    <property type="term" value="P:glutamyl-tRNA aminoacylation"/>
    <property type="evidence" value="ECO:0007669"/>
    <property type="project" value="InterPro"/>
</dbReference>
<feature type="binding site" evidence="7">
    <location>
        <begin position="14"/>
        <end position="18"/>
    </location>
    <ligand>
        <name>L-glutamate</name>
        <dbReference type="ChEBI" id="CHEBI:29985"/>
    </ligand>
</feature>
<dbReference type="Proteomes" id="UP000545386">
    <property type="component" value="Unassembled WGS sequence"/>
</dbReference>
<dbReference type="Pfam" id="PF00749">
    <property type="entry name" value="tRNA-synt_1c"/>
    <property type="match status" value="2"/>
</dbReference>
<feature type="domain" description="Glutamyl/glutaminyl-tRNA synthetase class Ib catalytic" evidence="9">
    <location>
        <begin position="14"/>
        <end position="113"/>
    </location>
</feature>
<evidence type="ECO:0000256" key="6">
    <source>
        <dbReference type="ARBA" id="ARBA00023146"/>
    </source>
</evidence>
<dbReference type="SUPFAM" id="SSF52374">
    <property type="entry name" value="Nucleotidylyl transferase"/>
    <property type="match status" value="1"/>
</dbReference>
<dbReference type="InterPro" id="IPR014729">
    <property type="entry name" value="Rossmann-like_a/b/a_fold"/>
</dbReference>
<dbReference type="InterPro" id="IPR049940">
    <property type="entry name" value="GluQ/Sye"/>
</dbReference>
<evidence type="ECO:0000256" key="7">
    <source>
        <dbReference type="HAMAP-Rule" id="MF_01428"/>
    </source>
</evidence>
<evidence type="ECO:0000256" key="1">
    <source>
        <dbReference type="ARBA" id="ARBA00022598"/>
    </source>
</evidence>
<dbReference type="PANTHER" id="PTHR43311">
    <property type="entry name" value="GLUTAMATE--TRNA LIGASE"/>
    <property type="match status" value="1"/>
</dbReference>
<dbReference type="NCBIfam" id="NF004314">
    <property type="entry name" value="PRK05710.1-3"/>
    <property type="match status" value="1"/>
</dbReference>
<dbReference type="GO" id="GO:0005524">
    <property type="term" value="F:ATP binding"/>
    <property type="evidence" value="ECO:0007669"/>
    <property type="project" value="UniProtKB-KW"/>
</dbReference>
<proteinExistence type="inferred from homology"/>
<evidence type="ECO:0000256" key="5">
    <source>
        <dbReference type="ARBA" id="ARBA00022840"/>
    </source>
</evidence>
<dbReference type="EMBL" id="JACJUU010000002">
    <property type="protein sequence ID" value="MBC2769205.1"/>
    <property type="molecule type" value="Genomic_DNA"/>
</dbReference>
<keyword evidence="11" id="KW-1185">Reference proteome</keyword>
<dbReference type="NCBIfam" id="TIGR03838">
    <property type="entry name" value="queuosine_YadB"/>
    <property type="match status" value="1"/>
</dbReference>
<dbReference type="InterPro" id="IPR020058">
    <property type="entry name" value="Glu/Gln-tRNA-synth_Ib_cat-dom"/>
</dbReference>
<keyword evidence="6 7" id="KW-0030">Aminoacyl-tRNA synthetase</keyword>
<gene>
    <name evidence="10" type="primary">gluQRS</name>
    <name evidence="7" type="synonym">gluQ</name>
    <name evidence="10" type="ORF">GTU67_04655</name>
</gene>
<evidence type="ECO:0000259" key="9">
    <source>
        <dbReference type="Pfam" id="PF00749"/>
    </source>
</evidence>
<feature type="binding site" evidence="7">
    <location>
        <position position="108"/>
    </location>
    <ligand>
        <name>Zn(2+)</name>
        <dbReference type="ChEBI" id="CHEBI:29105"/>
    </ligand>
</feature>
<dbReference type="RefSeq" id="WP_185778966.1">
    <property type="nucleotide sequence ID" value="NZ_JACJUU010000002.1"/>
</dbReference>
<feature type="binding site" evidence="7">
    <location>
        <position position="194"/>
    </location>
    <ligand>
        <name>L-glutamate</name>
        <dbReference type="ChEBI" id="CHEBI:29985"/>
    </ligand>
</feature>
<feature type="binding site" evidence="7">
    <location>
        <position position="122"/>
    </location>
    <ligand>
        <name>Zn(2+)</name>
        <dbReference type="ChEBI" id="CHEBI:29105"/>
    </ligand>
</feature>
<organism evidence="10 11">
    <name type="scientific">Pusillimonas minor</name>
    <dbReference type="NCBI Taxonomy" id="2697024"/>
    <lineage>
        <taxon>Bacteria</taxon>
        <taxon>Pseudomonadati</taxon>
        <taxon>Pseudomonadota</taxon>
        <taxon>Betaproteobacteria</taxon>
        <taxon>Burkholderiales</taxon>
        <taxon>Alcaligenaceae</taxon>
        <taxon>Pusillimonas</taxon>
    </lineage>
</organism>
<dbReference type="Gene3D" id="3.40.50.620">
    <property type="entry name" value="HUPs"/>
    <property type="match status" value="1"/>
</dbReference>
<feature type="short sequence motif" description="'HIGH' region" evidence="7">
    <location>
        <begin position="17"/>
        <end position="27"/>
    </location>
</feature>
<comment type="function">
    <text evidence="7">Catalyzes the tRNA-independent activation of glutamate in presence of ATP and the subsequent transfer of glutamate onto a tRNA(Asp). Glutamate is transferred on the 2-amino-5-(4,5-dihydroxy-2-cyclopenten-1-yl) moiety of the queuosine in the wobble position of the QUC anticodon.</text>
</comment>
<keyword evidence="4 7" id="KW-0862">Zinc</keyword>
<feature type="binding site" evidence="7">
    <location>
        <position position="106"/>
    </location>
    <ligand>
        <name>Zn(2+)</name>
        <dbReference type="ChEBI" id="CHEBI:29105"/>
    </ligand>
</feature>
<keyword evidence="3 7" id="KW-0547">Nucleotide-binding</keyword>